<dbReference type="InterPro" id="IPR036945">
    <property type="entry name" value="DAGK_sf"/>
</dbReference>
<accession>A0A5Q2N3L4</accession>
<feature type="binding site" evidence="16">
    <location>
        <position position="25"/>
    </location>
    <ligand>
        <name>substrate</name>
    </ligand>
</feature>
<evidence type="ECO:0000256" key="8">
    <source>
        <dbReference type="ARBA" id="ARBA00022777"/>
    </source>
</evidence>
<evidence type="ECO:0000256" key="4">
    <source>
        <dbReference type="ARBA" id="ARBA00022516"/>
    </source>
</evidence>
<dbReference type="PANTHER" id="PTHR34299:SF1">
    <property type="entry name" value="DIACYLGLYCEROL KINASE"/>
    <property type="match status" value="1"/>
</dbReference>
<evidence type="ECO:0000313" key="20">
    <source>
        <dbReference type="EMBL" id="QGG47892.1"/>
    </source>
</evidence>
<keyword evidence="7 17" id="KW-0547">Nucleotide-binding</keyword>
<evidence type="ECO:0000256" key="17">
    <source>
        <dbReference type="PIRSR" id="PIRSR600829-3"/>
    </source>
</evidence>
<dbReference type="InterPro" id="IPR033717">
    <property type="entry name" value="UDPK"/>
</dbReference>
<sequence length="94" mass="10187">MKIHLATTVVVIFLTFYFAIDGWERAWIILSTFLVLSAEMFNTAIEAVVDRGGQAYHPLAELAKDAAAGAVLLLAIQAIIAGITVFGPRVLALW</sequence>
<evidence type="ECO:0000256" key="6">
    <source>
        <dbReference type="ARBA" id="ARBA00022692"/>
    </source>
</evidence>
<feature type="active site" description="Proton acceptor" evidence="15">
    <location>
        <position position="39"/>
    </location>
</feature>
<dbReference type="EC" id="2.7.1.-" evidence="20"/>
<evidence type="ECO:0000256" key="15">
    <source>
        <dbReference type="PIRSR" id="PIRSR600829-1"/>
    </source>
</evidence>
<keyword evidence="21" id="KW-1185">Reference proteome</keyword>
<evidence type="ECO:0000256" key="1">
    <source>
        <dbReference type="ARBA" id="ARBA00004651"/>
    </source>
</evidence>
<feature type="binding site" evidence="18">
    <location>
        <position position="46"/>
    </location>
    <ligand>
        <name>a divalent metal cation</name>
        <dbReference type="ChEBI" id="CHEBI:60240"/>
    </ligand>
</feature>
<name>A0A5Q2N3L4_9FIRM</name>
<keyword evidence="8 20" id="KW-0418">Kinase</keyword>
<dbReference type="GO" id="GO:0005886">
    <property type="term" value="C:plasma membrane"/>
    <property type="evidence" value="ECO:0007669"/>
    <property type="project" value="UniProtKB-SubCell"/>
</dbReference>
<dbReference type="InterPro" id="IPR000829">
    <property type="entry name" value="DAGK"/>
</dbReference>
<feature type="transmembrane region" description="Helical" evidence="19">
    <location>
        <begin position="26"/>
        <end position="45"/>
    </location>
</feature>
<dbReference type="GO" id="GO:0016301">
    <property type="term" value="F:kinase activity"/>
    <property type="evidence" value="ECO:0007669"/>
    <property type="project" value="UniProtKB-KW"/>
</dbReference>
<comment type="cofactor">
    <cofactor evidence="18">
        <name>Mg(2+)</name>
        <dbReference type="ChEBI" id="CHEBI:18420"/>
    </cofactor>
    <text evidence="18">Mn(2+), Zn(2+), Cd(2+) and Co(2+) support activity to lesser extents.</text>
</comment>
<reference evidence="21" key="1">
    <citation type="submission" date="2019-11" db="EMBL/GenBank/DDBJ databases">
        <title>Genome sequence of Heliorestis convoluta strain HH, an alkaliphilic and minimalistic phototrophic bacterium from a soda lake in Egypt.</title>
        <authorList>
            <person name="Dewey E.D."/>
            <person name="Stokes L.M."/>
            <person name="Burchell B.M."/>
            <person name="Shaffer K.N."/>
            <person name="Huntington A.M."/>
            <person name="Baker J.M."/>
            <person name="Nadendla S."/>
            <person name="Giglio M.G."/>
            <person name="Touchman J.W."/>
            <person name="Blankenship R.E."/>
            <person name="Madigan M.T."/>
            <person name="Sattley W.M."/>
        </authorList>
    </citation>
    <scope>NUCLEOTIDE SEQUENCE [LARGE SCALE GENOMIC DNA]</scope>
    <source>
        <strain evidence="21">HH</strain>
    </source>
</reference>
<protein>
    <submittedName>
        <fullName evidence="20">Diacylglycerol kinase family protein</fullName>
        <ecNumber evidence="20">2.7.1.-</ecNumber>
    </submittedName>
</protein>
<keyword evidence="14" id="KW-1208">Phospholipid metabolism</keyword>
<dbReference type="AlphaFoldDB" id="A0A5Q2N3L4"/>
<evidence type="ECO:0000256" key="10">
    <source>
        <dbReference type="ARBA" id="ARBA00022989"/>
    </source>
</evidence>
<keyword evidence="6 19" id="KW-0812">Transmembrane</keyword>
<evidence type="ECO:0000256" key="16">
    <source>
        <dbReference type="PIRSR" id="PIRSR600829-2"/>
    </source>
</evidence>
<evidence type="ECO:0000256" key="18">
    <source>
        <dbReference type="PIRSR" id="PIRSR600829-4"/>
    </source>
</evidence>
<dbReference type="EMBL" id="CP045875">
    <property type="protein sequence ID" value="QGG47892.1"/>
    <property type="molecule type" value="Genomic_DNA"/>
</dbReference>
<evidence type="ECO:0000256" key="14">
    <source>
        <dbReference type="ARBA" id="ARBA00023264"/>
    </source>
</evidence>
<evidence type="ECO:0000256" key="9">
    <source>
        <dbReference type="ARBA" id="ARBA00022840"/>
    </source>
</evidence>
<evidence type="ECO:0000256" key="5">
    <source>
        <dbReference type="ARBA" id="ARBA00022679"/>
    </source>
</evidence>
<dbReference type="PANTHER" id="PTHR34299">
    <property type="entry name" value="DIACYLGLYCEROL KINASE"/>
    <property type="match status" value="1"/>
</dbReference>
<evidence type="ECO:0000256" key="13">
    <source>
        <dbReference type="ARBA" id="ARBA00023209"/>
    </source>
</evidence>
<dbReference type="GO" id="GO:0046872">
    <property type="term" value="F:metal ion binding"/>
    <property type="evidence" value="ECO:0007669"/>
    <property type="project" value="UniProtKB-KW"/>
</dbReference>
<keyword evidence="12 19" id="KW-0472">Membrane</keyword>
<dbReference type="CDD" id="cd14265">
    <property type="entry name" value="UDPK_IM_like"/>
    <property type="match status" value="1"/>
</dbReference>
<evidence type="ECO:0000256" key="11">
    <source>
        <dbReference type="ARBA" id="ARBA00023098"/>
    </source>
</evidence>
<keyword evidence="18" id="KW-0479">Metal-binding</keyword>
<evidence type="ECO:0000256" key="3">
    <source>
        <dbReference type="ARBA" id="ARBA00022475"/>
    </source>
</evidence>
<feature type="binding site" evidence="17">
    <location>
        <begin position="64"/>
        <end position="65"/>
    </location>
    <ligand>
        <name>ATP</name>
        <dbReference type="ChEBI" id="CHEBI:30616"/>
    </ligand>
</feature>
<evidence type="ECO:0000256" key="7">
    <source>
        <dbReference type="ARBA" id="ARBA00022741"/>
    </source>
</evidence>
<keyword evidence="9 17" id="KW-0067">ATP-binding</keyword>
<keyword evidence="10 19" id="KW-1133">Transmembrane helix</keyword>
<keyword evidence="5 20" id="KW-0808">Transferase</keyword>
<comment type="subcellular location">
    <subcellularLocation>
        <location evidence="1">Cell membrane</location>
        <topology evidence="1">Multi-pass membrane protein</topology>
    </subcellularLocation>
</comment>
<keyword evidence="13" id="KW-0594">Phospholipid biosynthesis</keyword>
<dbReference type="KEGG" id="hcv:FTV88_1794"/>
<feature type="transmembrane region" description="Helical" evidence="19">
    <location>
        <begin position="66"/>
        <end position="87"/>
    </location>
</feature>
<evidence type="ECO:0000256" key="12">
    <source>
        <dbReference type="ARBA" id="ARBA00023136"/>
    </source>
</evidence>
<keyword evidence="3" id="KW-1003">Cell membrane</keyword>
<feature type="transmembrane region" description="Helical" evidence="19">
    <location>
        <begin position="5"/>
        <end position="20"/>
    </location>
</feature>
<feature type="binding site" evidence="17">
    <location>
        <position position="46"/>
    </location>
    <ligand>
        <name>ATP</name>
        <dbReference type="ChEBI" id="CHEBI:30616"/>
    </ligand>
</feature>
<dbReference type="Proteomes" id="UP000366051">
    <property type="component" value="Chromosome"/>
</dbReference>
<feature type="binding site" evidence="16">
    <location>
        <position position="39"/>
    </location>
    <ligand>
        <name>substrate</name>
    </ligand>
</feature>
<proteinExistence type="inferred from homology"/>
<evidence type="ECO:0000313" key="21">
    <source>
        <dbReference type="Proteomes" id="UP000366051"/>
    </source>
</evidence>
<keyword evidence="11" id="KW-0443">Lipid metabolism</keyword>
<dbReference type="Pfam" id="PF01219">
    <property type="entry name" value="DAGK_prokar"/>
    <property type="match status" value="1"/>
</dbReference>
<evidence type="ECO:0000256" key="19">
    <source>
        <dbReference type="SAM" id="Phobius"/>
    </source>
</evidence>
<dbReference type="GO" id="GO:0008654">
    <property type="term" value="P:phospholipid biosynthetic process"/>
    <property type="evidence" value="ECO:0007669"/>
    <property type="project" value="UniProtKB-KW"/>
</dbReference>
<keyword evidence="18" id="KW-0460">Magnesium</keyword>
<keyword evidence="4" id="KW-0444">Lipid biosynthesis</keyword>
<evidence type="ECO:0000256" key="2">
    <source>
        <dbReference type="ARBA" id="ARBA00005967"/>
    </source>
</evidence>
<comment type="similarity">
    <text evidence="2">Belongs to the bacterial diacylglycerol kinase family.</text>
</comment>
<gene>
    <name evidence="20" type="ORF">FTV88_1794</name>
</gene>
<organism evidence="20 21">
    <name type="scientific">Heliorestis convoluta</name>
    <dbReference type="NCBI Taxonomy" id="356322"/>
    <lineage>
        <taxon>Bacteria</taxon>
        <taxon>Bacillati</taxon>
        <taxon>Bacillota</taxon>
        <taxon>Clostridia</taxon>
        <taxon>Eubacteriales</taxon>
        <taxon>Heliobacteriaceae</taxon>
        <taxon>Heliorestis</taxon>
    </lineage>
</organism>
<dbReference type="Gene3D" id="1.10.287.3610">
    <property type="match status" value="1"/>
</dbReference>
<dbReference type="GO" id="GO:0005524">
    <property type="term" value="F:ATP binding"/>
    <property type="evidence" value="ECO:0007669"/>
    <property type="project" value="UniProtKB-KW"/>
</dbReference>